<gene>
    <name evidence="1" type="ORF">IAA81_10635</name>
</gene>
<sequence length="315" mass="37057">MTGYKCKSPIVFIIFNREDTATEVFKIIRQVQPPELFVIADGARQNKTGEQERVEKTRAIINGVDWECKVYKNFSETNLGCLRRISSGLDWVFSIADRAIILEDDCCANISFFKFCDELLEKYSANDKIMMISGNNNSLTECSESFYFTNYFHIWGWATWRRAWIKNEINMESWPENKKNGLLKNIFKKRSEIYYWEHYFDLLYSNNVDSWAVPWTYSCYKNYGISIAPKINLISNIGIGRDSTHTKKESIFSKAKTGELSFPLVYPEEIKVNKLLDEKERKLRNKDSGRFPYPLQMVLGKIKWFLINFKKRKKA</sequence>
<accession>A0A9D9N3B9</accession>
<protein>
    <submittedName>
        <fullName evidence="1">Glycosyltransferase family 2 protein</fullName>
    </submittedName>
</protein>
<reference evidence="1" key="1">
    <citation type="submission" date="2020-10" db="EMBL/GenBank/DDBJ databases">
        <authorList>
            <person name="Gilroy R."/>
        </authorList>
    </citation>
    <scope>NUCLEOTIDE SEQUENCE</scope>
    <source>
        <strain evidence="1">10532</strain>
    </source>
</reference>
<dbReference type="InterPro" id="IPR029044">
    <property type="entry name" value="Nucleotide-diphossugar_trans"/>
</dbReference>
<dbReference type="AlphaFoldDB" id="A0A9D9N3B9"/>
<proteinExistence type="predicted"/>
<dbReference type="SUPFAM" id="SSF53448">
    <property type="entry name" value="Nucleotide-diphospho-sugar transferases"/>
    <property type="match status" value="1"/>
</dbReference>
<organism evidence="1 2">
    <name type="scientific">Candidatus Gallitreponema excrementavium</name>
    <dbReference type="NCBI Taxonomy" id="2840840"/>
    <lineage>
        <taxon>Bacteria</taxon>
        <taxon>Pseudomonadati</taxon>
        <taxon>Spirochaetota</taxon>
        <taxon>Spirochaetia</taxon>
        <taxon>Spirochaetales</taxon>
        <taxon>Candidatus Gallitreponema</taxon>
    </lineage>
</organism>
<dbReference type="Proteomes" id="UP000823638">
    <property type="component" value="Unassembled WGS sequence"/>
</dbReference>
<reference evidence="1" key="2">
    <citation type="journal article" date="2021" name="PeerJ">
        <title>Extensive microbial diversity within the chicken gut microbiome revealed by metagenomics and culture.</title>
        <authorList>
            <person name="Gilroy R."/>
            <person name="Ravi A."/>
            <person name="Getino M."/>
            <person name="Pursley I."/>
            <person name="Horton D.L."/>
            <person name="Alikhan N.F."/>
            <person name="Baker D."/>
            <person name="Gharbi K."/>
            <person name="Hall N."/>
            <person name="Watson M."/>
            <person name="Adriaenssens E.M."/>
            <person name="Foster-Nyarko E."/>
            <person name="Jarju S."/>
            <person name="Secka A."/>
            <person name="Antonio M."/>
            <person name="Oren A."/>
            <person name="Chaudhuri R.R."/>
            <person name="La Ragione R."/>
            <person name="Hildebrand F."/>
            <person name="Pallen M.J."/>
        </authorList>
    </citation>
    <scope>NUCLEOTIDE SEQUENCE</scope>
    <source>
        <strain evidence="1">10532</strain>
    </source>
</reference>
<comment type="caution">
    <text evidence="1">The sequence shown here is derived from an EMBL/GenBank/DDBJ whole genome shotgun (WGS) entry which is preliminary data.</text>
</comment>
<dbReference type="EMBL" id="JADIMM010000117">
    <property type="protein sequence ID" value="MBO8458660.1"/>
    <property type="molecule type" value="Genomic_DNA"/>
</dbReference>
<evidence type="ECO:0000313" key="2">
    <source>
        <dbReference type="Proteomes" id="UP000823638"/>
    </source>
</evidence>
<name>A0A9D9N3B9_9SPIR</name>
<evidence type="ECO:0000313" key="1">
    <source>
        <dbReference type="EMBL" id="MBO8458660.1"/>
    </source>
</evidence>
<dbReference type="Gene3D" id="3.90.550.10">
    <property type="entry name" value="Spore Coat Polysaccharide Biosynthesis Protein SpsA, Chain A"/>
    <property type="match status" value="1"/>
</dbReference>